<name>A0A892ZEH8_9NEIS</name>
<reference evidence="1" key="1">
    <citation type="submission" date="2021-02" db="EMBL/GenBank/DDBJ databases">
        <title>Neisseriaceae sp. 26B isolated from the cloaca of a Common Toad-headed Turtle (Mesoclemmys nasuta).</title>
        <authorList>
            <person name="Spergser J."/>
            <person name="Busse H.-J."/>
        </authorList>
    </citation>
    <scope>NUCLEOTIDE SEQUENCE</scope>
    <source>
        <strain evidence="1">26B</strain>
    </source>
</reference>
<evidence type="ECO:0000313" key="2">
    <source>
        <dbReference type="Proteomes" id="UP000653156"/>
    </source>
</evidence>
<accession>A0A892ZEH8</accession>
<dbReference type="KEGG" id="ptes:JQU52_09965"/>
<protein>
    <submittedName>
        <fullName evidence="1">Uncharacterized protein</fullName>
    </submittedName>
</protein>
<keyword evidence="2" id="KW-1185">Reference proteome</keyword>
<dbReference type="RefSeq" id="WP_230338336.1">
    <property type="nucleotide sequence ID" value="NZ_CP069798.1"/>
</dbReference>
<dbReference type="EMBL" id="CP069798">
    <property type="protein sequence ID" value="QRQ81053.1"/>
    <property type="molecule type" value="Genomic_DNA"/>
</dbReference>
<proteinExistence type="predicted"/>
<dbReference type="AlphaFoldDB" id="A0A892ZEH8"/>
<sequence>MNFWGVAVLPTPVSALKIGYKKNCEQALRETGQIIALFVGMQQGKVGLDCAALQL</sequence>
<organism evidence="1 2">
    <name type="scientific">Paralysiella testudinis</name>
    <dbReference type="NCBI Taxonomy" id="2809020"/>
    <lineage>
        <taxon>Bacteria</taxon>
        <taxon>Pseudomonadati</taxon>
        <taxon>Pseudomonadota</taxon>
        <taxon>Betaproteobacteria</taxon>
        <taxon>Neisseriales</taxon>
        <taxon>Neisseriaceae</taxon>
        <taxon>Paralysiella</taxon>
    </lineage>
</organism>
<gene>
    <name evidence="1" type="ORF">JQU52_09965</name>
</gene>
<evidence type="ECO:0000313" key="1">
    <source>
        <dbReference type="EMBL" id="QRQ81053.1"/>
    </source>
</evidence>
<dbReference type="Proteomes" id="UP000653156">
    <property type="component" value="Chromosome"/>
</dbReference>